<gene>
    <name evidence="2" type="ordered locus">Daud_1155</name>
</gene>
<reference evidence="3" key="1">
    <citation type="submission" date="2007-10" db="EMBL/GenBank/DDBJ databases">
        <title>Complete sequence of chromosome of Desulforudis audaxviator MP104C.</title>
        <authorList>
            <person name="Copeland A."/>
            <person name="Lucas S."/>
            <person name="Lapidus A."/>
            <person name="Barry K."/>
            <person name="Glavina del Rio T."/>
            <person name="Dalin E."/>
            <person name="Tice H."/>
            <person name="Bruce D."/>
            <person name="Pitluck S."/>
            <person name="Lowry S.R."/>
            <person name="Larimer F."/>
            <person name="Land M.L."/>
            <person name="Hauser L."/>
            <person name="Kyrpides N."/>
            <person name="Ivanova N.N."/>
            <person name="Richardson P."/>
        </authorList>
    </citation>
    <scope>NUCLEOTIDE SEQUENCE [LARGE SCALE GENOMIC DNA]</scope>
    <source>
        <strain evidence="3">MP104C</strain>
    </source>
</reference>
<sequence>MEKRGGHKFLKITVLIENSVARTMDIVGEHGLGLWVETPGHRFLYDTGQTGALVRNAQVLGVPLKEADAVVLSHGHYDHTGGLREVLKAIGRPVPVYAHPDLFSPHRVSDPERYVGVPFARAEIEACGADFRWVDRATEIFPRVWAGGAVPRTNAFERGDPRMYVVEQGQRVPDPLADDLSLYLSTDTGLVILTGCAHAGLMNIVEHARTVTGQERVRAVIGGTHLGPAAPEQREETVRFLKDLGLELLAAGHCTGQAVAARLSAEFGPRFSFGGTGLTYEF</sequence>
<dbReference type="EMBL" id="CP000860">
    <property type="protein sequence ID" value="ACA59666.1"/>
    <property type="molecule type" value="Genomic_DNA"/>
</dbReference>
<protein>
    <submittedName>
        <fullName evidence="2">Beta-lactamase domain protein</fullName>
    </submittedName>
</protein>
<feature type="domain" description="Metallo-beta-lactamase" evidence="1">
    <location>
        <begin position="30"/>
        <end position="253"/>
    </location>
</feature>
<dbReference type="Proteomes" id="UP000008544">
    <property type="component" value="Chromosome"/>
</dbReference>
<evidence type="ECO:0000313" key="3">
    <source>
        <dbReference type="Proteomes" id="UP000008544"/>
    </source>
</evidence>
<evidence type="ECO:0000313" key="2">
    <source>
        <dbReference type="EMBL" id="ACA59666.1"/>
    </source>
</evidence>
<name>B1I433_DESAP</name>
<dbReference type="eggNOG" id="COG1237">
    <property type="taxonomic scope" value="Bacteria"/>
</dbReference>
<reference evidence="2 3" key="2">
    <citation type="journal article" date="2008" name="Science">
        <title>Environmental genomics reveals a single-species ecosystem deep within Earth.</title>
        <authorList>
            <person name="Chivian D."/>
            <person name="Brodie E.L."/>
            <person name="Alm E.J."/>
            <person name="Culley D.E."/>
            <person name="Dehal P.S."/>
            <person name="Desantis T.Z."/>
            <person name="Gihring T.M."/>
            <person name="Lapidus A."/>
            <person name="Lin L.H."/>
            <person name="Lowry S.R."/>
            <person name="Moser D.P."/>
            <person name="Richardson P.M."/>
            <person name="Southam G."/>
            <person name="Wanger G."/>
            <person name="Pratt L.M."/>
            <person name="Andersen G.L."/>
            <person name="Hazen T.C."/>
            <person name="Brockman F.J."/>
            <person name="Arkin A.P."/>
            <person name="Onstott T.C."/>
        </authorList>
    </citation>
    <scope>NUCLEOTIDE SEQUENCE [LARGE SCALE GENOMIC DNA]</scope>
    <source>
        <strain evidence="2 3">MP104C</strain>
    </source>
</reference>
<dbReference type="InterPro" id="IPR036866">
    <property type="entry name" value="RibonucZ/Hydroxyglut_hydro"/>
</dbReference>
<dbReference type="InterPro" id="IPR001279">
    <property type="entry name" value="Metallo-B-lactamas"/>
</dbReference>
<dbReference type="Gene3D" id="3.60.15.10">
    <property type="entry name" value="Ribonuclease Z/Hydroxyacylglutathione hydrolase-like"/>
    <property type="match status" value="1"/>
</dbReference>
<dbReference type="OrthoDB" id="9803916at2"/>
<dbReference type="InterPro" id="IPR041712">
    <property type="entry name" value="DHPS-like_MBL-fold"/>
</dbReference>
<dbReference type="HOGENOM" id="CLU_036012_0_0_9"/>
<accession>B1I433</accession>
<proteinExistence type="predicted"/>
<dbReference type="PANTHER" id="PTHR13754:SF13">
    <property type="entry name" value="METALLO-BETA-LACTAMASE SUPERFAMILY PROTEIN (AFU_ORTHOLOGUE AFUA_3G07630)"/>
    <property type="match status" value="1"/>
</dbReference>
<dbReference type="KEGG" id="dau:Daud_1155"/>
<organism evidence="2 3">
    <name type="scientific">Desulforudis audaxviator (strain MP104C)</name>
    <dbReference type="NCBI Taxonomy" id="477974"/>
    <lineage>
        <taxon>Bacteria</taxon>
        <taxon>Bacillati</taxon>
        <taxon>Bacillota</taxon>
        <taxon>Clostridia</taxon>
        <taxon>Thermoanaerobacterales</taxon>
        <taxon>Candidatus Desulforudaceae</taxon>
        <taxon>Candidatus Desulforudis</taxon>
    </lineage>
</organism>
<dbReference type="STRING" id="477974.Daud_1155"/>
<dbReference type="CDD" id="cd07713">
    <property type="entry name" value="DHPS-like_MBL-fold"/>
    <property type="match status" value="1"/>
</dbReference>
<dbReference type="SMART" id="SM00849">
    <property type="entry name" value="Lactamase_B"/>
    <property type="match status" value="1"/>
</dbReference>
<dbReference type="RefSeq" id="WP_012302252.1">
    <property type="nucleotide sequence ID" value="NC_010424.1"/>
</dbReference>
<keyword evidence="3" id="KW-1185">Reference proteome</keyword>
<dbReference type="PANTHER" id="PTHR13754">
    <property type="entry name" value="METALLO-BETA-LACTAMASE SUPERFAMILY PROTEIN"/>
    <property type="match status" value="1"/>
</dbReference>
<dbReference type="InterPro" id="IPR052926">
    <property type="entry name" value="Metallo-beta-lactamase_dom"/>
</dbReference>
<dbReference type="SUPFAM" id="SSF56281">
    <property type="entry name" value="Metallo-hydrolase/oxidoreductase"/>
    <property type="match status" value="1"/>
</dbReference>
<dbReference type="AlphaFoldDB" id="B1I433"/>
<dbReference type="GO" id="GO:0016740">
    <property type="term" value="F:transferase activity"/>
    <property type="evidence" value="ECO:0007669"/>
    <property type="project" value="TreeGrafter"/>
</dbReference>
<dbReference type="Pfam" id="PF00753">
    <property type="entry name" value="Lactamase_B"/>
    <property type="match status" value="1"/>
</dbReference>
<evidence type="ECO:0000259" key="1">
    <source>
        <dbReference type="SMART" id="SM00849"/>
    </source>
</evidence>